<dbReference type="Gene3D" id="2.10.25.10">
    <property type="entry name" value="Laminin"/>
    <property type="match status" value="2"/>
</dbReference>
<dbReference type="FunFam" id="2.40.10.10:FF:000013">
    <property type="entry name" value="Coagulation factor X"/>
    <property type="match status" value="1"/>
</dbReference>
<evidence type="ECO:0000313" key="33">
    <source>
        <dbReference type="EMBL" id="TWW73107.1"/>
    </source>
</evidence>
<dbReference type="GO" id="GO:0005509">
    <property type="term" value="F:calcium ion binding"/>
    <property type="evidence" value="ECO:0007669"/>
    <property type="project" value="InterPro"/>
</dbReference>
<evidence type="ECO:0000313" key="34">
    <source>
        <dbReference type="Proteomes" id="UP000324091"/>
    </source>
</evidence>
<keyword evidence="4" id="KW-0301">Gamma-carboxyglutamic acid</keyword>
<dbReference type="SMART" id="SM00179">
    <property type="entry name" value="EGF_CA"/>
    <property type="match status" value="1"/>
</dbReference>
<dbReference type="InterPro" id="IPR035972">
    <property type="entry name" value="GLA-like_dom_SF"/>
</dbReference>
<reference evidence="33 34" key="1">
    <citation type="submission" date="2019-04" db="EMBL/GenBank/DDBJ databases">
        <title>Chromosome genome assembly for Takifugu flavidus.</title>
        <authorList>
            <person name="Xiao S."/>
        </authorList>
    </citation>
    <scope>NUCLEOTIDE SEQUENCE [LARGE SCALE GENOMIC DNA]</scope>
    <source>
        <strain evidence="33">HTHZ2018</strain>
        <tissue evidence="33">Muscle</tissue>
    </source>
</reference>
<evidence type="ECO:0000256" key="21">
    <source>
        <dbReference type="ARBA" id="ARBA00038995"/>
    </source>
</evidence>
<comment type="function">
    <text evidence="20">Protein C is a vitamin K-dependent serine protease that regulates blood coagulation by inactivating factors Va and VIIIa in the presence of calcium ions and phospholipids. Exerts a protective effect on the endothelial cell barrier function.</text>
</comment>
<feature type="domain" description="Gla" evidence="32">
    <location>
        <begin position="73"/>
        <end position="119"/>
    </location>
</feature>
<dbReference type="InterPro" id="IPR012224">
    <property type="entry name" value="Pept_S1A_FX"/>
</dbReference>
<dbReference type="Pfam" id="PF00594">
    <property type="entry name" value="Gla"/>
    <property type="match status" value="1"/>
</dbReference>
<dbReference type="EC" id="3.4.21.69" evidence="21"/>
<keyword evidence="15" id="KW-0094">Blood coagulation</keyword>
<dbReference type="SMART" id="SM00020">
    <property type="entry name" value="Tryp_SPc"/>
    <property type="match status" value="1"/>
</dbReference>
<dbReference type="SUPFAM" id="SSF57196">
    <property type="entry name" value="EGF/Laminin"/>
    <property type="match status" value="2"/>
</dbReference>
<keyword evidence="17 27" id="KW-1015">Disulfide bond</keyword>
<keyword evidence="29" id="KW-0472">Membrane</keyword>
<dbReference type="SUPFAM" id="SSF57630">
    <property type="entry name" value="GLA-domain"/>
    <property type="match status" value="1"/>
</dbReference>
<gene>
    <name evidence="33" type="ORF">D4764_15G0005010</name>
</gene>
<feature type="disulfide bond" evidence="27">
    <location>
        <begin position="167"/>
        <end position="176"/>
    </location>
</feature>
<dbReference type="GO" id="GO:0007596">
    <property type="term" value="P:blood coagulation"/>
    <property type="evidence" value="ECO:0007669"/>
    <property type="project" value="UniProtKB-KW"/>
</dbReference>
<evidence type="ECO:0000256" key="1">
    <source>
        <dbReference type="ARBA" id="ARBA00004240"/>
    </source>
</evidence>
<keyword evidence="5" id="KW-0964">Secreted</keyword>
<evidence type="ECO:0000256" key="13">
    <source>
        <dbReference type="ARBA" id="ARBA00022837"/>
    </source>
</evidence>
<dbReference type="InterPro" id="IPR000294">
    <property type="entry name" value="GLA_domain"/>
</dbReference>
<dbReference type="PANTHER" id="PTHR24278">
    <property type="entry name" value="COAGULATION FACTOR"/>
    <property type="match status" value="1"/>
</dbReference>
<dbReference type="PROSITE" id="PS50998">
    <property type="entry name" value="GLA_2"/>
    <property type="match status" value="1"/>
</dbReference>
<dbReference type="PROSITE" id="PS01186">
    <property type="entry name" value="EGF_2"/>
    <property type="match status" value="1"/>
</dbReference>
<keyword evidence="29" id="KW-0812">Transmembrane</keyword>
<dbReference type="PANTHER" id="PTHR24278:SF0">
    <property type="entry name" value="VITAMIN K-DEPENDENT PROTEIN C"/>
    <property type="match status" value="1"/>
</dbReference>
<sequence>MTRTALVSTTDLGVYFQSFPGLLLLLLLWSWSGRGHAPPCPLCVCGRVVVGVSAGAVSVLERPRRPHAAPLPPANSFLEELKPPSMERECVEEKCDFEEAREIFQTREATLEFWTVYTGEHRRSLPNLHLPSILGNHELLPDGNQCNNNMCVNGTCVDMYQAYACSCNHGYEGRYCDQRRPLAGLASQAAASRSHGWWFYKCALLIVLLWSPALTATNCSLDNGNCDHECTDGADGLTRRCSCVNGYNLQDDSRTCRPKGPSSCGQLLIGRSSYTKSIDGLLPWMVGGEVGKKGESPWQVLVLNAVGKFHCGGVLIDESWVLTAAHCLENSLTFRVRLGDYERLRAEGTEVTLKVTKTFKHPKYNRRSADNDISLLRLETPAPLSDYIVPVCLPGRHLAQRVLNKNGTMTVVSGWGKEDLESSRYSSALNVIKVPLVDTDTCRGQMYYNITSNMLCAGIVGQKMDACEGDSGGPMVTLYRDTWFLVGLVSWGEGCGNVEKLGVYTKVSNYIDWINKVREDWDTSPAERQRP</sequence>
<keyword evidence="10 28" id="KW-0378">Hydrolase</keyword>
<dbReference type="PIRSF" id="PIRSF001143">
    <property type="entry name" value="Factor_X"/>
    <property type="match status" value="1"/>
</dbReference>
<dbReference type="SMART" id="SM00181">
    <property type="entry name" value="EGF"/>
    <property type="match status" value="2"/>
</dbReference>
<feature type="active site" description="Charge relay system" evidence="26">
    <location>
        <position position="326"/>
    </location>
</feature>
<keyword evidence="14" id="KW-0333">Golgi apparatus</keyword>
<keyword evidence="9" id="KW-0356">Hemostasis</keyword>
<comment type="caution">
    <text evidence="27">Lacks conserved residue(s) required for the propagation of feature annotation.</text>
</comment>
<dbReference type="Pfam" id="PF14670">
    <property type="entry name" value="FXa_inhibition"/>
    <property type="match status" value="1"/>
</dbReference>
<dbReference type="InterPro" id="IPR000742">
    <property type="entry name" value="EGF"/>
</dbReference>
<dbReference type="CDD" id="cd00190">
    <property type="entry name" value="Tryp_SPc"/>
    <property type="match status" value="1"/>
</dbReference>
<feature type="domain" description="EGF-like" evidence="30">
    <location>
        <begin position="142"/>
        <end position="177"/>
    </location>
</feature>
<evidence type="ECO:0000256" key="14">
    <source>
        <dbReference type="ARBA" id="ARBA00023034"/>
    </source>
</evidence>
<keyword evidence="11" id="KW-0256">Endoplasmic reticulum</keyword>
<evidence type="ECO:0000256" key="3">
    <source>
        <dbReference type="ARBA" id="ARBA00004613"/>
    </source>
</evidence>
<evidence type="ECO:0000256" key="4">
    <source>
        <dbReference type="ARBA" id="ARBA00022479"/>
    </source>
</evidence>
<evidence type="ECO:0000256" key="28">
    <source>
        <dbReference type="RuleBase" id="RU363034"/>
    </source>
</evidence>
<dbReference type="AlphaFoldDB" id="A0A5C6P4Q3"/>
<feature type="disulfide bond" evidence="27">
    <location>
        <begin position="146"/>
        <end position="156"/>
    </location>
</feature>
<evidence type="ECO:0000256" key="25">
    <source>
        <dbReference type="ARBA" id="ARBA00042906"/>
    </source>
</evidence>
<evidence type="ECO:0000256" key="22">
    <source>
        <dbReference type="ARBA" id="ARBA00040219"/>
    </source>
</evidence>
<dbReference type="GO" id="GO:0006508">
    <property type="term" value="P:proteolysis"/>
    <property type="evidence" value="ECO:0007669"/>
    <property type="project" value="UniProtKB-KW"/>
</dbReference>
<comment type="subcellular location">
    <subcellularLocation>
        <location evidence="1">Endoplasmic reticulum</location>
    </subcellularLocation>
    <subcellularLocation>
        <location evidence="2">Golgi apparatus</location>
    </subcellularLocation>
    <subcellularLocation>
        <location evidence="3">Secreted</location>
    </subcellularLocation>
</comment>
<dbReference type="EMBL" id="RHFK02000007">
    <property type="protein sequence ID" value="TWW73107.1"/>
    <property type="molecule type" value="Genomic_DNA"/>
</dbReference>
<evidence type="ECO:0000256" key="9">
    <source>
        <dbReference type="ARBA" id="ARBA00022696"/>
    </source>
</evidence>
<accession>A0A5C6P4Q3</accession>
<dbReference type="Gene3D" id="4.10.740.10">
    <property type="entry name" value="Coagulation Factor IX"/>
    <property type="match status" value="1"/>
</dbReference>
<evidence type="ECO:0000256" key="5">
    <source>
        <dbReference type="ARBA" id="ARBA00022525"/>
    </source>
</evidence>
<evidence type="ECO:0000256" key="23">
    <source>
        <dbReference type="ARBA" id="ARBA00041306"/>
    </source>
</evidence>
<keyword evidence="12 28" id="KW-0720">Serine protease</keyword>
<dbReference type="Pfam" id="PF00089">
    <property type="entry name" value="Trypsin"/>
    <property type="match status" value="1"/>
</dbReference>
<dbReference type="PROSITE" id="PS00010">
    <property type="entry name" value="ASX_HYDROXYL"/>
    <property type="match status" value="1"/>
</dbReference>
<dbReference type="PROSITE" id="PS00134">
    <property type="entry name" value="TRYPSIN_HIS"/>
    <property type="match status" value="1"/>
</dbReference>
<evidence type="ECO:0000256" key="11">
    <source>
        <dbReference type="ARBA" id="ARBA00022824"/>
    </source>
</evidence>
<proteinExistence type="predicted"/>
<evidence type="ECO:0000256" key="10">
    <source>
        <dbReference type="ARBA" id="ARBA00022801"/>
    </source>
</evidence>
<keyword evidence="34" id="KW-1185">Reference proteome</keyword>
<dbReference type="InterPro" id="IPR000152">
    <property type="entry name" value="EGF-type_Asp/Asn_hydroxyl_site"/>
</dbReference>
<dbReference type="PROSITE" id="PS01187">
    <property type="entry name" value="EGF_CA"/>
    <property type="match status" value="1"/>
</dbReference>
<dbReference type="InterPro" id="IPR009003">
    <property type="entry name" value="Peptidase_S1_PA"/>
</dbReference>
<evidence type="ECO:0000256" key="18">
    <source>
        <dbReference type="ARBA" id="ARBA00023180"/>
    </source>
</evidence>
<evidence type="ECO:0000256" key="20">
    <source>
        <dbReference type="ARBA" id="ARBA00037553"/>
    </source>
</evidence>
<feature type="transmembrane region" description="Helical" evidence="29">
    <location>
        <begin position="12"/>
        <end position="31"/>
    </location>
</feature>
<evidence type="ECO:0000256" key="27">
    <source>
        <dbReference type="PROSITE-ProRule" id="PRU00076"/>
    </source>
</evidence>
<evidence type="ECO:0000256" key="16">
    <source>
        <dbReference type="ARBA" id="ARBA00023145"/>
    </source>
</evidence>
<dbReference type="PROSITE" id="PS00011">
    <property type="entry name" value="GLA_1"/>
    <property type="match status" value="1"/>
</dbReference>
<dbReference type="GO" id="GO:0004252">
    <property type="term" value="F:serine-type endopeptidase activity"/>
    <property type="evidence" value="ECO:0007669"/>
    <property type="project" value="UniProtKB-EC"/>
</dbReference>
<dbReference type="PROSITE" id="PS00022">
    <property type="entry name" value="EGF_1"/>
    <property type="match status" value="1"/>
</dbReference>
<feature type="active site" description="Charge relay system" evidence="26">
    <location>
        <position position="471"/>
    </location>
</feature>
<comment type="catalytic activity">
    <reaction evidence="19">
        <text>Degradation of blood coagulation factors Va and VIIIa.</text>
        <dbReference type="EC" id="3.4.21.69"/>
    </reaction>
</comment>
<dbReference type="InterPro" id="IPR018114">
    <property type="entry name" value="TRYPSIN_HIS"/>
</dbReference>
<dbReference type="SMART" id="SM00069">
    <property type="entry name" value="GLA"/>
    <property type="match status" value="1"/>
</dbReference>
<keyword evidence="7 28" id="KW-0645">Protease</keyword>
<dbReference type="InterPro" id="IPR017857">
    <property type="entry name" value="Coagulation_fac-like_Gla_dom"/>
</dbReference>
<evidence type="ECO:0000256" key="19">
    <source>
        <dbReference type="ARBA" id="ARBA00036045"/>
    </source>
</evidence>
<dbReference type="Gene3D" id="2.40.10.10">
    <property type="entry name" value="Trypsin-like serine proteases"/>
    <property type="match status" value="2"/>
</dbReference>
<protein>
    <recommendedName>
        <fullName evidence="22">Vitamin K-dependent protein C</fullName>
        <ecNumber evidence="21">3.4.21.69</ecNumber>
    </recommendedName>
    <alternativeName>
        <fullName evidence="25">Anticoagulant protein C</fullName>
    </alternativeName>
    <alternativeName>
        <fullName evidence="23">Autoprothrombin IIA</fullName>
    </alternativeName>
    <alternativeName>
        <fullName evidence="24">Blood coagulation factor XIV</fullName>
    </alternativeName>
</protein>
<evidence type="ECO:0000256" key="29">
    <source>
        <dbReference type="SAM" id="Phobius"/>
    </source>
</evidence>
<evidence type="ECO:0000259" key="31">
    <source>
        <dbReference type="PROSITE" id="PS50240"/>
    </source>
</evidence>
<dbReference type="FunFam" id="4.10.740.10:FF:000001">
    <property type="entry name" value="vitamin K-dependent protein S"/>
    <property type="match status" value="1"/>
</dbReference>
<dbReference type="PROSITE" id="PS50026">
    <property type="entry name" value="EGF_3"/>
    <property type="match status" value="1"/>
</dbReference>
<evidence type="ECO:0000256" key="24">
    <source>
        <dbReference type="ARBA" id="ARBA00042403"/>
    </source>
</evidence>
<evidence type="ECO:0000259" key="30">
    <source>
        <dbReference type="PROSITE" id="PS50026"/>
    </source>
</evidence>
<keyword evidence="8" id="KW-0165">Cleavage on pair of basic residues</keyword>
<dbReference type="PROSITE" id="PS00135">
    <property type="entry name" value="TRYPSIN_SER"/>
    <property type="match status" value="1"/>
</dbReference>
<dbReference type="InterPro" id="IPR001314">
    <property type="entry name" value="Peptidase_S1A"/>
</dbReference>
<dbReference type="CDD" id="cd00054">
    <property type="entry name" value="EGF_CA"/>
    <property type="match status" value="1"/>
</dbReference>
<dbReference type="InterPro" id="IPR050442">
    <property type="entry name" value="Peptidase_S1_coag_factors"/>
</dbReference>
<name>A0A5C6P4Q3_9TELE</name>
<dbReference type="GO" id="GO:0005794">
    <property type="term" value="C:Golgi apparatus"/>
    <property type="evidence" value="ECO:0007669"/>
    <property type="project" value="UniProtKB-SubCell"/>
</dbReference>
<dbReference type="InterPro" id="IPR018097">
    <property type="entry name" value="EGF_Ca-bd_CS"/>
</dbReference>
<dbReference type="SUPFAM" id="SSF50494">
    <property type="entry name" value="Trypsin-like serine proteases"/>
    <property type="match status" value="1"/>
</dbReference>
<evidence type="ECO:0000256" key="17">
    <source>
        <dbReference type="ARBA" id="ARBA00023157"/>
    </source>
</evidence>
<evidence type="ECO:0000256" key="7">
    <source>
        <dbReference type="ARBA" id="ARBA00022670"/>
    </source>
</evidence>
<dbReference type="PROSITE" id="PS50240">
    <property type="entry name" value="TRYPSIN_DOM"/>
    <property type="match status" value="1"/>
</dbReference>
<dbReference type="InterPro" id="IPR033116">
    <property type="entry name" value="TRYPSIN_SER"/>
</dbReference>
<keyword evidence="29" id="KW-1133">Transmembrane helix</keyword>
<evidence type="ECO:0000256" key="26">
    <source>
        <dbReference type="PIRSR" id="PIRSR001143-1"/>
    </source>
</evidence>
<organism evidence="33 34">
    <name type="scientific">Takifugu flavidus</name>
    <name type="common">sansaifugu</name>
    <dbReference type="NCBI Taxonomy" id="433684"/>
    <lineage>
        <taxon>Eukaryota</taxon>
        <taxon>Metazoa</taxon>
        <taxon>Chordata</taxon>
        <taxon>Craniata</taxon>
        <taxon>Vertebrata</taxon>
        <taxon>Euteleostomi</taxon>
        <taxon>Actinopterygii</taxon>
        <taxon>Neopterygii</taxon>
        <taxon>Teleostei</taxon>
        <taxon>Neoteleostei</taxon>
        <taxon>Acanthomorphata</taxon>
        <taxon>Eupercaria</taxon>
        <taxon>Tetraodontiformes</taxon>
        <taxon>Tetradontoidea</taxon>
        <taxon>Tetraodontidae</taxon>
        <taxon>Takifugu</taxon>
    </lineage>
</organism>
<keyword evidence="6 27" id="KW-0245">EGF-like domain</keyword>
<keyword evidence="16" id="KW-0865">Zymogen</keyword>
<dbReference type="InterPro" id="IPR043504">
    <property type="entry name" value="Peptidase_S1_PA_chymotrypsin"/>
</dbReference>
<evidence type="ECO:0000256" key="6">
    <source>
        <dbReference type="ARBA" id="ARBA00022536"/>
    </source>
</evidence>
<evidence type="ECO:0000256" key="2">
    <source>
        <dbReference type="ARBA" id="ARBA00004555"/>
    </source>
</evidence>
<dbReference type="PRINTS" id="PR00722">
    <property type="entry name" value="CHYMOTRYPSIN"/>
</dbReference>
<evidence type="ECO:0000259" key="32">
    <source>
        <dbReference type="PROSITE" id="PS50998"/>
    </source>
</evidence>
<feature type="active site" description="Charge relay system" evidence="26">
    <location>
        <position position="372"/>
    </location>
</feature>
<dbReference type="GO" id="GO:0005615">
    <property type="term" value="C:extracellular space"/>
    <property type="evidence" value="ECO:0007669"/>
    <property type="project" value="TreeGrafter"/>
</dbReference>
<dbReference type="InterPro" id="IPR001254">
    <property type="entry name" value="Trypsin_dom"/>
</dbReference>
<feature type="domain" description="Peptidase S1" evidence="31">
    <location>
        <begin position="285"/>
        <end position="519"/>
    </location>
</feature>
<keyword evidence="13" id="KW-0106">Calcium</keyword>
<evidence type="ECO:0000256" key="8">
    <source>
        <dbReference type="ARBA" id="ARBA00022685"/>
    </source>
</evidence>
<dbReference type="Proteomes" id="UP000324091">
    <property type="component" value="Chromosome 15"/>
</dbReference>
<evidence type="ECO:0000256" key="12">
    <source>
        <dbReference type="ARBA" id="ARBA00022825"/>
    </source>
</evidence>
<keyword evidence="18" id="KW-0325">Glycoprotein</keyword>
<dbReference type="GO" id="GO:0005783">
    <property type="term" value="C:endoplasmic reticulum"/>
    <property type="evidence" value="ECO:0007669"/>
    <property type="project" value="UniProtKB-SubCell"/>
</dbReference>
<comment type="caution">
    <text evidence="33">The sequence shown here is derived from an EMBL/GenBank/DDBJ whole genome shotgun (WGS) entry which is preliminary data.</text>
</comment>
<evidence type="ECO:0000256" key="15">
    <source>
        <dbReference type="ARBA" id="ARBA00023084"/>
    </source>
</evidence>
<dbReference type="InterPro" id="IPR001881">
    <property type="entry name" value="EGF-like_Ca-bd_dom"/>
</dbReference>
<dbReference type="PRINTS" id="PR00001">
    <property type="entry name" value="GLABLOOD"/>
</dbReference>